<dbReference type="RefSeq" id="WP_087458817.1">
    <property type="nucleotide sequence ID" value="NZ_CP021434.1"/>
</dbReference>
<dbReference type="AlphaFoldDB" id="A0A1Y0ISI7"/>
<sequence length="264" mass="31024">MATERNLPNYFRSFADELNTTKNRIRNLIGEEHWGMDGSHKEAILRETLRKFLPSKFEVGSGFIIDDSGHSSSKQIDILIYDNASPLIYRSSEFVIVPRHYVRAVIEVKTDIYYKVQRESAFENLYSAQTILNTGANEVYTAIFAYDYKDIGQKRIEGVSTHIVKRMSEFYLRKYAEMNRHFAVCSEDEFLRKYCLSAFCINQQMYGLHWNNDDNPEFGMYNTEEKSFNFFVSNLLNTLDEKVQGSLWYPDEKESKRFFKISLL</sequence>
<dbReference type="EMBL" id="CP021434">
    <property type="protein sequence ID" value="ARU63481.1"/>
    <property type="molecule type" value="Genomic_DNA"/>
</dbReference>
<proteinExistence type="predicted"/>
<dbReference type="OrthoDB" id="2057120at2"/>
<feature type="domain" description="DUF6602" evidence="1">
    <location>
        <begin position="32"/>
        <end position="128"/>
    </location>
</feature>
<reference evidence="3" key="1">
    <citation type="submission" date="2017-05" db="EMBL/GenBank/DDBJ databases">
        <authorList>
            <person name="Sung H."/>
        </authorList>
    </citation>
    <scope>NUCLEOTIDE SEQUENCE [LARGE SCALE GENOMIC DNA]</scope>
    <source>
        <strain evidence="3">AR23208</strain>
    </source>
</reference>
<dbReference type="CDD" id="cd21173">
    <property type="entry name" value="NucC-like"/>
    <property type="match status" value="1"/>
</dbReference>
<name>A0A1Y0ISI7_9BACL</name>
<evidence type="ECO:0000313" key="2">
    <source>
        <dbReference type="EMBL" id="ARU63481.1"/>
    </source>
</evidence>
<dbReference type="Pfam" id="PF20247">
    <property type="entry name" value="DUF6602"/>
    <property type="match status" value="1"/>
</dbReference>
<organism evidence="2 3">
    <name type="scientific">Tumebacillus avium</name>
    <dbReference type="NCBI Taxonomy" id="1903704"/>
    <lineage>
        <taxon>Bacteria</taxon>
        <taxon>Bacillati</taxon>
        <taxon>Bacillota</taxon>
        <taxon>Bacilli</taxon>
        <taxon>Bacillales</taxon>
        <taxon>Alicyclobacillaceae</taxon>
        <taxon>Tumebacillus</taxon>
    </lineage>
</organism>
<dbReference type="KEGG" id="tum:CBW65_22615"/>
<evidence type="ECO:0000259" key="1">
    <source>
        <dbReference type="Pfam" id="PF20247"/>
    </source>
</evidence>
<keyword evidence="3" id="KW-1185">Reference proteome</keyword>
<gene>
    <name evidence="2" type="ORF">CBW65_22615</name>
</gene>
<accession>A0A1Y0ISI7</accession>
<dbReference type="Proteomes" id="UP000195437">
    <property type="component" value="Chromosome"/>
</dbReference>
<protein>
    <recommendedName>
        <fullName evidence="1">DUF6602 domain-containing protein</fullName>
    </recommendedName>
</protein>
<dbReference type="InterPro" id="IPR046537">
    <property type="entry name" value="DUF6602"/>
</dbReference>
<evidence type="ECO:0000313" key="3">
    <source>
        <dbReference type="Proteomes" id="UP000195437"/>
    </source>
</evidence>